<dbReference type="Pfam" id="PF02415">
    <property type="entry name" value="Chlam_PMP"/>
    <property type="match status" value="1"/>
</dbReference>
<keyword evidence="4" id="KW-0964">Secreted</keyword>
<accession>A0A0L0F079</accession>
<keyword evidence="9" id="KW-1185">Reference proteome</keyword>
<evidence type="ECO:0000256" key="6">
    <source>
        <dbReference type="ARBA" id="ARBA00023136"/>
    </source>
</evidence>
<dbReference type="RefSeq" id="XP_014143989.1">
    <property type="nucleotide sequence ID" value="XM_014288514.1"/>
</dbReference>
<name>A0A0L0F079_9EUKA</name>
<evidence type="ECO:0000256" key="4">
    <source>
        <dbReference type="ARBA" id="ARBA00022525"/>
    </source>
</evidence>
<evidence type="ECO:0000256" key="1">
    <source>
        <dbReference type="ARBA" id="ARBA00004196"/>
    </source>
</evidence>
<dbReference type="NCBIfam" id="TIGR01376">
    <property type="entry name" value="POMP_repeat"/>
    <property type="match status" value="1"/>
</dbReference>
<evidence type="ECO:0000313" key="9">
    <source>
        <dbReference type="Proteomes" id="UP000054560"/>
    </source>
</evidence>
<evidence type="ECO:0000256" key="2">
    <source>
        <dbReference type="ARBA" id="ARBA00004442"/>
    </source>
</evidence>
<organism evidence="8 9">
    <name type="scientific">Sphaeroforma arctica JP610</name>
    <dbReference type="NCBI Taxonomy" id="667725"/>
    <lineage>
        <taxon>Eukaryota</taxon>
        <taxon>Ichthyosporea</taxon>
        <taxon>Ichthyophonida</taxon>
        <taxon>Sphaeroforma</taxon>
    </lineage>
</organism>
<evidence type="ECO:0000256" key="5">
    <source>
        <dbReference type="ARBA" id="ARBA00022729"/>
    </source>
</evidence>
<dbReference type="GO" id="GO:0005576">
    <property type="term" value="C:extracellular region"/>
    <property type="evidence" value="ECO:0007669"/>
    <property type="project" value="UniProtKB-SubCell"/>
</dbReference>
<evidence type="ECO:0000256" key="7">
    <source>
        <dbReference type="ARBA" id="ARBA00023237"/>
    </source>
</evidence>
<dbReference type="OrthoDB" id="2016546at2759"/>
<feature type="non-terminal residue" evidence="8">
    <location>
        <position position="62"/>
    </location>
</feature>
<reference evidence="8 9" key="1">
    <citation type="submission" date="2011-02" db="EMBL/GenBank/DDBJ databases">
        <title>The Genome Sequence of Sphaeroforma arctica JP610.</title>
        <authorList>
            <consortium name="The Broad Institute Genome Sequencing Platform"/>
            <person name="Russ C."/>
            <person name="Cuomo C."/>
            <person name="Young S.K."/>
            <person name="Zeng Q."/>
            <person name="Gargeya S."/>
            <person name="Alvarado L."/>
            <person name="Berlin A."/>
            <person name="Chapman S.B."/>
            <person name="Chen Z."/>
            <person name="Freedman E."/>
            <person name="Gellesch M."/>
            <person name="Goldberg J."/>
            <person name="Griggs A."/>
            <person name="Gujja S."/>
            <person name="Heilman E."/>
            <person name="Heiman D."/>
            <person name="Howarth C."/>
            <person name="Mehta T."/>
            <person name="Neiman D."/>
            <person name="Pearson M."/>
            <person name="Roberts A."/>
            <person name="Saif S."/>
            <person name="Shea T."/>
            <person name="Shenoy N."/>
            <person name="Sisk P."/>
            <person name="Stolte C."/>
            <person name="Sykes S."/>
            <person name="White J."/>
            <person name="Yandava C."/>
            <person name="Burger G."/>
            <person name="Gray M.W."/>
            <person name="Holland P.W.H."/>
            <person name="King N."/>
            <person name="Lang F.B.F."/>
            <person name="Roger A.J."/>
            <person name="Ruiz-Trillo I."/>
            <person name="Haas B."/>
            <person name="Nusbaum C."/>
            <person name="Birren B."/>
        </authorList>
    </citation>
    <scope>NUCLEOTIDE SEQUENCE [LARGE SCALE GENOMIC DNA]</scope>
    <source>
        <strain evidence="8 9">JP610</strain>
    </source>
</reference>
<gene>
    <name evidence="8" type="ORF">SARC_17391</name>
</gene>
<evidence type="ECO:0008006" key="10">
    <source>
        <dbReference type="Google" id="ProtNLM"/>
    </source>
</evidence>
<keyword evidence="6" id="KW-0472">Membrane</keyword>
<comment type="subcellular location">
    <subcellularLocation>
        <location evidence="1">Cell envelope</location>
    </subcellularLocation>
    <subcellularLocation>
        <location evidence="2">Cell outer membrane</location>
    </subcellularLocation>
    <subcellularLocation>
        <location evidence="3">Secreted</location>
    </subcellularLocation>
</comment>
<dbReference type="AlphaFoldDB" id="A0A0L0F079"/>
<proteinExistence type="predicted"/>
<keyword evidence="7" id="KW-0998">Cell outer membrane</keyword>
<dbReference type="InterPro" id="IPR003368">
    <property type="entry name" value="POMP_repeat"/>
</dbReference>
<keyword evidence="5" id="KW-0732">Signal</keyword>
<evidence type="ECO:0000313" key="8">
    <source>
        <dbReference type="EMBL" id="KNC70087.1"/>
    </source>
</evidence>
<evidence type="ECO:0000256" key="3">
    <source>
        <dbReference type="ARBA" id="ARBA00004613"/>
    </source>
</evidence>
<dbReference type="EMBL" id="KQ252181">
    <property type="protein sequence ID" value="KNC70087.1"/>
    <property type="molecule type" value="Genomic_DNA"/>
</dbReference>
<dbReference type="Proteomes" id="UP000054560">
    <property type="component" value="Unassembled WGS sequence"/>
</dbReference>
<dbReference type="GeneID" id="25917895"/>
<protein>
    <recommendedName>
        <fullName evidence="10">Right handed beta helix domain-containing protein</fullName>
    </recommendedName>
</protein>
<sequence>MCVFRNNTSGDRGGAVYGGNDVHSYASVYLDNYSELHGGAVYSVQNVSDVDGIYINNSALTQ</sequence>